<feature type="signal peptide" evidence="1">
    <location>
        <begin position="1"/>
        <end position="25"/>
    </location>
</feature>
<dbReference type="SUPFAM" id="SSF52833">
    <property type="entry name" value="Thioredoxin-like"/>
    <property type="match status" value="1"/>
</dbReference>
<evidence type="ECO:0000259" key="2">
    <source>
        <dbReference type="PROSITE" id="PS51352"/>
    </source>
</evidence>
<dbReference type="GO" id="GO:0005737">
    <property type="term" value="C:cytoplasm"/>
    <property type="evidence" value="ECO:0007669"/>
    <property type="project" value="TreeGrafter"/>
</dbReference>
<dbReference type="Pfam" id="PF00085">
    <property type="entry name" value="Thioredoxin"/>
    <property type="match status" value="1"/>
</dbReference>
<dbReference type="Proteomes" id="UP000218288">
    <property type="component" value="Chromosome"/>
</dbReference>
<dbReference type="InterPro" id="IPR036249">
    <property type="entry name" value="Thioredoxin-like_sf"/>
</dbReference>
<dbReference type="EMBL" id="AP014809">
    <property type="protein sequence ID" value="BAU90448.1"/>
    <property type="molecule type" value="Genomic_DNA"/>
</dbReference>
<protein>
    <submittedName>
        <fullName evidence="3">Thioredoxin domain</fullName>
    </submittedName>
</protein>
<dbReference type="PROSITE" id="PS51352">
    <property type="entry name" value="THIOREDOXIN_2"/>
    <property type="match status" value="1"/>
</dbReference>
<feature type="chain" id="PRO_5007902375" evidence="1">
    <location>
        <begin position="26"/>
        <end position="135"/>
    </location>
</feature>
<dbReference type="AlphaFoldDB" id="A0A169QWX3"/>
<keyword evidence="1" id="KW-0732">Signal</keyword>
<evidence type="ECO:0000256" key="1">
    <source>
        <dbReference type="SAM" id="SignalP"/>
    </source>
</evidence>
<organism evidence="3 4">
    <name type="scientific">Methylorubrum populi</name>
    <dbReference type="NCBI Taxonomy" id="223967"/>
    <lineage>
        <taxon>Bacteria</taxon>
        <taxon>Pseudomonadati</taxon>
        <taxon>Pseudomonadota</taxon>
        <taxon>Alphaproteobacteria</taxon>
        <taxon>Hyphomicrobiales</taxon>
        <taxon>Methylobacteriaceae</taxon>
        <taxon>Methylorubrum</taxon>
    </lineage>
</organism>
<accession>A0A169QWX3</accession>
<dbReference type="RefSeq" id="WP_096484786.1">
    <property type="nucleotide sequence ID" value="NZ_AP014809.1"/>
</dbReference>
<dbReference type="GO" id="GO:0015035">
    <property type="term" value="F:protein-disulfide reductase activity"/>
    <property type="evidence" value="ECO:0007669"/>
    <property type="project" value="TreeGrafter"/>
</dbReference>
<dbReference type="Gene3D" id="3.40.30.10">
    <property type="entry name" value="Glutaredoxin"/>
    <property type="match status" value="1"/>
</dbReference>
<name>A0A169QWX3_9HYPH</name>
<feature type="domain" description="Thioredoxin" evidence="2">
    <location>
        <begin position="24"/>
        <end position="135"/>
    </location>
</feature>
<evidence type="ECO:0000313" key="4">
    <source>
        <dbReference type="Proteomes" id="UP000218288"/>
    </source>
</evidence>
<dbReference type="OrthoDB" id="7950124at2"/>
<sequence>MTTRRHGLFLAVALLSALLSGGLPKAGSAAEPVAFDAKAFEAAQDEGRPILVQISAPWCPICRTQKPIVAALSAEPRFKALAVFTLDFDTQRDLVRRFGAQMQSTLILYKGRTEIARSVGETQPEWIEQLLEKAF</sequence>
<dbReference type="PANTHER" id="PTHR45663:SF11">
    <property type="entry name" value="GEO12009P1"/>
    <property type="match status" value="1"/>
</dbReference>
<reference evidence="3 4" key="1">
    <citation type="journal article" date="2016" name="Genome Announc.">
        <title>Complete Genome Sequence of Methylobacterium populi P-1M, Isolated from Pink-Pigmented Household Biofilm.</title>
        <authorList>
            <person name="Morohoshi T."/>
            <person name="Ikeda T."/>
        </authorList>
    </citation>
    <scope>NUCLEOTIDE SEQUENCE [LARGE SCALE GENOMIC DNA]</scope>
    <source>
        <strain evidence="3 4">P-1M</strain>
    </source>
</reference>
<proteinExistence type="predicted"/>
<gene>
    <name evidence="3" type="ORF">MPPM_1843</name>
</gene>
<dbReference type="CDD" id="cd02947">
    <property type="entry name" value="TRX_family"/>
    <property type="match status" value="1"/>
</dbReference>
<dbReference type="InterPro" id="IPR013766">
    <property type="entry name" value="Thioredoxin_domain"/>
</dbReference>
<evidence type="ECO:0000313" key="3">
    <source>
        <dbReference type="EMBL" id="BAU90448.1"/>
    </source>
</evidence>
<dbReference type="PANTHER" id="PTHR45663">
    <property type="entry name" value="GEO12009P1"/>
    <property type="match status" value="1"/>
</dbReference>